<protein>
    <submittedName>
        <fullName evidence="2">Uncharacterized protein</fullName>
    </submittedName>
</protein>
<evidence type="ECO:0000256" key="1">
    <source>
        <dbReference type="SAM" id="SignalP"/>
    </source>
</evidence>
<dbReference type="OrthoDB" id="2863306at2759"/>
<name>A0A067MGV1_BOTB1</name>
<dbReference type="STRING" id="930990.A0A067MGV1"/>
<keyword evidence="3" id="KW-1185">Reference proteome</keyword>
<keyword evidence="1" id="KW-0732">Signal</keyword>
<feature type="signal peptide" evidence="1">
    <location>
        <begin position="1"/>
        <end position="18"/>
    </location>
</feature>
<reference evidence="3" key="1">
    <citation type="journal article" date="2014" name="Proc. Natl. Acad. Sci. U.S.A.">
        <title>Extensive sampling of basidiomycete genomes demonstrates inadequacy of the white-rot/brown-rot paradigm for wood decay fungi.</title>
        <authorList>
            <person name="Riley R."/>
            <person name="Salamov A.A."/>
            <person name="Brown D.W."/>
            <person name="Nagy L.G."/>
            <person name="Floudas D."/>
            <person name="Held B.W."/>
            <person name="Levasseur A."/>
            <person name="Lombard V."/>
            <person name="Morin E."/>
            <person name="Otillar R."/>
            <person name="Lindquist E.A."/>
            <person name="Sun H."/>
            <person name="LaButti K.M."/>
            <person name="Schmutz J."/>
            <person name="Jabbour D."/>
            <person name="Luo H."/>
            <person name="Baker S.E."/>
            <person name="Pisabarro A.G."/>
            <person name="Walton J.D."/>
            <person name="Blanchette R.A."/>
            <person name="Henrissat B."/>
            <person name="Martin F."/>
            <person name="Cullen D."/>
            <person name="Hibbett D.S."/>
            <person name="Grigoriev I.V."/>
        </authorList>
    </citation>
    <scope>NUCLEOTIDE SEQUENCE [LARGE SCALE GENOMIC DNA]</scope>
    <source>
        <strain evidence="3">FD-172 SS1</strain>
    </source>
</reference>
<dbReference type="Proteomes" id="UP000027195">
    <property type="component" value="Unassembled WGS sequence"/>
</dbReference>
<accession>A0A067MGV1</accession>
<dbReference type="EMBL" id="KL198064">
    <property type="protein sequence ID" value="KDQ10791.1"/>
    <property type="molecule type" value="Genomic_DNA"/>
</dbReference>
<evidence type="ECO:0000313" key="2">
    <source>
        <dbReference type="EMBL" id="KDQ10791.1"/>
    </source>
</evidence>
<proteinExistence type="predicted"/>
<evidence type="ECO:0000313" key="3">
    <source>
        <dbReference type="Proteomes" id="UP000027195"/>
    </source>
</evidence>
<organism evidence="2 3">
    <name type="scientific">Botryobasidium botryosum (strain FD-172 SS1)</name>
    <dbReference type="NCBI Taxonomy" id="930990"/>
    <lineage>
        <taxon>Eukaryota</taxon>
        <taxon>Fungi</taxon>
        <taxon>Dikarya</taxon>
        <taxon>Basidiomycota</taxon>
        <taxon>Agaricomycotina</taxon>
        <taxon>Agaricomycetes</taxon>
        <taxon>Cantharellales</taxon>
        <taxon>Botryobasidiaceae</taxon>
        <taxon>Botryobasidium</taxon>
    </lineage>
</organism>
<dbReference type="AlphaFoldDB" id="A0A067MGV1"/>
<feature type="chain" id="PRO_5001641275" evidence="1">
    <location>
        <begin position="19"/>
        <end position="130"/>
    </location>
</feature>
<dbReference type="HOGENOM" id="CLU_144964_0_0_1"/>
<sequence length="130" mass="14209">MKFAIMFFFALYTALASAIAVTIESRNSSAIVRRDNFANFFDDAACTVNGGIGVDIYNDGCLAEGGRRSVYIPRSFTPGDSMCLVKTRRDGSCSCQDEGFNFTPTGFCAVLDPSFQSYRFIDEACGHNNC</sequence>
<dbReference type="InParanoid" id="A0A067MGV1"/>
<gene>
    <name evidence="2" type="ORF">BOTBODRAFT_177864</name>
</gene>